<feature type="binding site" evidence="6">
    <location>
        <position position="67"/>
    </location>
    <ligand>
        <name>Zn(2+)</name>
        <dbReference type="ChEBI" id="CHEBI:29105"/>
    </ligand>
</feature>
<dbReference type="GO" id="GO:0038023">
    <property type="term" value="F:signaling receptor activity"/>
    <property type="evidence" value="ECO:0007669"/>
    <property type="project" value="TreeGrafter"/>
</dbReference>
<evidence type="ECO:0000313" key="8">
    <source>
        <dbReference type="EMBL" id="KAF2808503.1"/>
    </source>
</evidence>
<evidence type="ECO:0000256" key="4">
    <source>
        <dbReference type="ARBA" id="ARBA00022989"/>
    </source>
</evidence>
<dbReference type="AlphaFoldDB" id="A0A6A6YJ05"/>
<feature type="transmembrane region" description="Helical" evidence="7">
    <location>
        <begin position="196"/>
        <end position="216"/>
    </location>
</feature>
<dbReference type="OrthoDB" id="529367at2759"/>
<reference evidence="10" key="3">
    <citation type="submission" date="2025-04" db="UniProtKB">
        <authorList>
            <consortium name="RefSeq"/>
        </authorList>
    </citation>
    <scope>IDENTIFICATION</scope>
    <source>
        <strain evidence="10">CBS 304.34</strain>
    </source>
</reference>
<dbReference type="PANTHER" id="PTHR20855:SF52">
    <property type="entry name" value="ADIPONECTIN RECEPTOR PROTEIN"/>
    <property type="match status" value="1"/>
</dbReference>
<evidence type="ECO:0000256" key="6">
    <source>
        <dbReference type="PIRSR" id="PIRSR604254-1"/>
    </source>
</evidence>
<evidence type="ECO:0000256" key="1">
    <source>
        <dbReference type="ARBA" id="ARBA00004141"/>
    </source>
</evidence>
<feature type="binding site" evidence="6">
    <location>
        <position position="194"/>
    </location>
    <ligand>
        <name>Zn(2+)</name>
        <dbReference type="ChEBI" id="CHEBI:29105"/>
    </ligand>
</feature>
<feature type="transmembrane region" description="Helical" evidence="7">
    <location>
        <begin position="114"/>
        <end position="134"/>
    </location>
</feature>
<dbReference type="EMBL" id="MU003703">
    <property type="protein sequence ID" value="KAF2808503.1"/>
    <property type="molecule type" value="Genomic_DNA"/>
</dbReference>
<evidence type="ECO:0000313" key="10">
    <source>
        <dbReference type="RefSeq" id="XP_033575467.1"/>
    </source>
</evidence>
<feature type="transmembrane region" description="Helical" evidence="7">
    <location>
        <begin position="12"/>
        <end position="34"/>
    </location>
</feature>
<reference evidence="10" key="2">
    <citation type="submission" date="2020-04" db="EMBL/GenBank/DDBJ databases">
        <authorList>
            <consortium name="NCBI Genome Project"/>
        </authorList>
    </citation>
    <scope>NUCLEOTIDE SEQUENCE</scope>
    <source>
        <strain evidence="10">CBS 304.34</strain>
    </source>
</reference>
<keyword evidence="5 7" id="KW-0472">Membrane</keyword>
<evidence type="ECO:0000256" key="2">
    <source>
        <dbReference type="ARBA" id="ARBA00007018"/>
    </source>
</evidence>
<dbReference type="Proteomes" id="UP000504636">
    <property type="component" value="Unplaced"/>
</dbReference>
<feature type="binding site" evidence="6">
    <location>
        <position position="198"/>
    </location>
    <ligand>
        <name>Zn(2+)</name>
        <dbReference type="ChEBI" id="CHEBI:29105"/>
    </ligand>
</feature>
<keyword evidence="3 7" id="KW-0812">Transmembrane</keyword>
<dbReference type="GeneID" id="54466569"/>
<keyword evidence="6" id="KW-0479">Metal-binding</keyword>
<name>A0A6A6YJ05_9PEZI</name>
<evidence type="ECO:0000256" key="7">
    <source>
        <dbReference type="SAM" id="Phobius"/>
    </source>
</evidence>
<accession>A0A6A6YJ05</accession>
<protein>
    <submittedName>
        <fullName evidence="8 10">Hly-III related protein</fullName>
    </submittedName>
</protein>
<keyword evidence="4 7" id="KW-1133">Transmembrane helix</keyword>
<dbReference type="InterPro" id="IPR004254">
    <property type="entry name" value="AdipoR/HlyIII-related"/>
</dbReference>
<dbReference type="RefSeq" id="XP_033575467.1">
    <property type="nucleotide sequence ID" value="XM_033725676.1"/>
</dbReference>
<dbReference type="Pfam" id="PF03006">
    <property type="entry name" value="HlyIII"/>
    <property type="match status" value="1"/>
</dbReference>
<feature type="transmembrane region" description="Helical" evidence="7">
    <location>
        <begin position="155"/>
        <end position="176"/>
    </location>
</feature>
<keyword evidence="6" id="KW-0862">Zinc</keyword>
<dbReference type="GO" id="GO:0016020">
    <property type="term" value="C:membrane"/>
    <property type="evidence" value="ECO:0007669"/>
    <property type="project" value="UniProtKB-SubCell"/>
</dbReference>
<evidence type="ECO:0000313" key="9">
    <source>
        <dbReference type="Proteomes" id="UP000504636"/>
    </source>
</evidence>
<dbReference type="GO" id="GO:0046872">
    <property type="term" value="F:metal ion binding"/>
    <property type="evidence" value="ECO:0007669"/>
    <property type="project" value="UniProtKB-KW"/>
</dbReference>
<dbReference type="GO" id="GO:0006882">
    <property type="term" value="P:intracellular zinc ion homeostasis"/>
    <property type="evidence" value="ECO:0007669"/>
    <property type="project" value="TreeGrafter"/>
</dbReference>
<reference evidence="8 10" key="1">
    <citation type="journal article" date="2020" name="Stud. Mycol.">
        <title>101 Dothideomycetes genomes: a test case for predicting lifestyles and emergence of pathogens.</title>
        <authorList>
            <person name="Haridas S."/>
            <person name="Albert R."/>
            <person name="Binder M."/>
            <person name="Bloem J."/>
            <person name="Labutti K."/>
            <person name="Salamov A."/>
            <person name="Andreopoulos B."/>
            <person name="Baker S."/>
            <person name="Barry K."/>
            <person name="Bills G."/>
            <person name="Bluhm B."/>
            <person name="Cannon C."/>
            <person name="Castanera R."/>
            <person name="Culley D."/>
            <person name="Daum C."/>
            <person name="Ezra D."/>
            <person name="Gonzalez J."/>
            <person name="Henrissat B."/>
            <person name="Kuo A."/>
            <person name="Liang C."/>
            <person name="Lipzen A."/>
            <person name="Lutzoni F."/>
            <person name="Magnuson J."/>
            <person name="Mondo S."/>
            <person name="Nolan M."/>
            <person name="Ohm R."/>
            <person name="Pangilinan J."/>
            <person name="Park H.-J."/>
            <person name="Ramirez L."/>
            <person name="Alfaro M."/>
            <person name="Sun H."/>
            <person name="Tritt A."/>
            <person name="Yoshinaga Y."/>
            <person name="Zwiers L.-H."/>
            <person name="Turgeon B."/>
            <person name="Goodwin S."/>
            <person name="Spatafora J."/>
            <person name="Crous P."/>
            <person name="Grigoriev I."/>
        </authorList>
    </citation>
    <scope>NUCLEOTIDE SEQUENCE</scope>
    <source>
        <strain evidence="8 10">CBS 304.34</strain>
    </source>
</reference>
<feature type="transmembrane region" description="Helical" evidence="7">
    <location>
        <begin position="46"/>
        <end position="70"/>
    </location>
</feature>
<proteinExistence type="inferred from homology"/>
<evidence type="ECO:0000256" key="3">
    <source>
        <dbReference type="ARBA" id="ARBA00022692"/>
    </source>
</evidence>
<comment type="similarity">
    <text evidence="2">Belongs to the ADIPOR family.</text>
</comment>
<organism evidence="8">
    <name type="scientific">Mytilinidion resinicola</name>
    <dbReference type="NCBI Taxonomy" id="574789"/>
    <lineage>
        <taxon>Eukaryota</taxon>
        <taxon>Fungi</taxon>
        <taxon>Dikarya</taxon>
        <taxon>Ascomycota</taxon>
        <taxon>Pezizomycotina</taxon>
        <taxon>Dothideomycetes</taxon>
        <taxon>Pleosporomycetidae</taxon>
        <taxon>Mytilinidiales</taxon>
        <taxon>Mytilinidiaceae</taxon>
        <taxon>Mytilinidion</taxon>
    </lineage>
</organism>
<gene>
    <name evidence="8 10" type="ORF">BDZ99DRAFT_522047</name>
</gene>
<sequence length="228" mass="26245">MSIFHWHNETINIDSHIFGAAMFAFFPIHFYHHVYALNEYAKFLDIVLFVLYFFGVSMCFVCSASCHIVWNHSPGWAIKGNQLDYFGIVLLMWSASIASIYYGFFCDAIIRNFYWLLTSVMAGACITFTIHPRFSSPTFRTWRAMIGMDIQMKRMSLDWMLLMGTLNIVGAAFYAARIPERWYPYAFDFVGASHQIFHVMVLLAGVVHYAGLISAFGEVRQQKDICIG</sequence>
<evidence type="ECO:0000256" key="5">
    <source>
        <dbReference type="ARBA" id="ARBA00023136"/>
    </source>
</evidence>
<keyword evidence="9" id="KW-1185">Reference proteome</keyword>
<dbReference type="PANTHER" id="PTHR20855">
    <property type="entry name" value="ADIPOR/PROGESTIN RECEPTOR-RELATED"/>
    <property type="match status" value="1"/>
</dbReference>
<comment type="subcellular location">
    <subcellularLocation>
        <location evidence="1">Membrane</location>
        <topology evidence="1">Multi-pass membrane protein</topology>
    </subcellularLocation>
</comment>
<feature type="transmembrane region" description="Helical" evidence="7">
    <location>
        <begin position="82"/>
        <end position="102"/>
    </location>
</feature>